<gene>
    <name evidence="3" type="ORF">MOZ60_00950</name>
</gene>
<dbReference type="Pfam" id="PF07179">
    <property type="entry name" value="SseB"/>
    <property type="match status" value="1"/>
</dbReference>
<dbReference type="AlphaFoldDB" id="A0AB35U0L1"/>
<reference evidence="3 4" key="1">
    <citation type="submission" date="2022-03" db="EMBL/GenBank/DDBJ databases">
        <title>Novel taxa within the pig intestine.</title>
        <authorList>
            <person name="Wylensek D."/>
            <person name="Bishof K."/>
            <person name="Afrizal A."/>
            <person name="Clavel T."/>
        </authorList>
    </citation>
    <scope>NUCLEOTIDE SEQUENCE [LARGE SCALE GENOMIC DNA]</scope>
    <source>
        <strain evidence="3 4">CLA-KB-P133</strain>
    </source>
</reference>
<dbReference type="EMBL" id="JALBUR010000001">
    <property type="protein sequence ID" value="MDX8418656.1"/>
    <property type="molecule type" value="Genomic_DNA"/>
</dbReference>
<comment type="caution">
    <text evidence="3">The sequence shown here is derived from an EMBL/GenBank/DDBJ whole genome shotgun (WGS) entry which is preliminary data.</text>
</comment>
<feature type="domain" description="SseB protein N-terminal" evidence="1">
    <location>
        <begin position="17"/>
        <end position="141"/>
    </location>
</feature>
<evidence type="ECO:0000259" key="2">
    <source>
        <dbReference type="Pfam" id="PF14581"/>
    </source>
</evidence>
<keyword evidence="4" id="KW-1185">Reference proteome</keyword>
<dbReference type="Pfam" id="PF14581">
    <property type="entry name" value="SseB_C"/>
    <property type="match status" value="1"/>
</dbReference>
<dbReference type="InterPro" id="IPR009839">
    <property type="entry name" value="SseB_N"/>
</dbReference>
<protein>
    <submittedName>
        <fullName evidence="3">Enhanced serine sensitivity protein SseB</fullName>
    </submittedName>
</protein>
<dbReference type="RefSeq" id="WP_277009162.1">
    <property type="nucleotide sequence ID" value="NZ_JALBUR010000001.1"/>
</dbReference>
<evidence type="ECO:0000313" key="3">
    <source>
        <dbReference type="EMBL" id="MDX8418656.1"/>
    </source>
</evidence>
<name>A0AB35U0L1_9FIRM</name>
<feature type="domain" description="SseB protein C-terminal" evidence="2">
    <location>
        <begin position="165"/>
        <end position="243"/>
    </location>
</feature>
<organism evidence="3 4">
    <name type="scientific">Grylomicrobium aquisgranensis</name>
    <dbReference type="NCBI Taxonomy" id="2926318"/>
    <lineage>
        <taxon>Bacteria</taxon>
        <taxon>Bacillati</taxon>
        <taxon>Bacillota</taxon>
        <taxon>Erysipelotrichia</taxon>
        <taxon>Erysipelotrichales</taxon>
        <taxon>Erysipelotrichaceae</taxon>
        <taxon>Grylomicrobium</taxon>
    </lineage>
</organism>
<dbReference type="Proteomes" id="UP001286174">
    <property type="component" value="Unassembled WGS sequence"/>
</dbReference>
<sequence>MAEKNIKISGPIHNEGLEEVIGLLKQGSTPEKQARLGEELKKAKLLSPCTFEETKDAQGRIHVRPDQMKFFLLNTQDGKTFFPVFTDFEKTKLIHFAKDEPKHIVSTIPALARMLSAKDQKAQGLIVNPGADNIVIPKNMVLMLAGVQTKVAPAPSRPAVKAQYSEPRIYPTRMVTAVYDYCTGKKEISRVWLKQKIAGGTVSFVFVIEADKQDQSIADGILSAATPLSKDVPLETVWYSEAAEKEIVRGGVALYDRNLEL</sequence>
<accession>A0AB35U0L1</accession>
<proteinExistence type="predicted"/>
<dbReference type="InterPro" id="IPR027945">
    <property type="entry name" value="SseB_C"/>
</dbReference>
<evidence type="ECO:0000259" key="1">
    <source>
        <dbReference type="Pfam" id="PF07179"/>
    </source>
</evidence>
<evidence type="ECO:0000313" key="4">
    <source>
        <dbReference type="Proteomes" id="UP001286174"/>
    </source>
</evidence>